<dbReference type="Proteomes" id="UP000320762">
    <property type="component" value="Unassembled WGS sequence"/>
</dbReference>
<keyword evidence="2" id="KW-1185">Reference proteome</keyword>
<protein>
    <submittedName>
        <fullName evidence="1">Uncharacterized protein</fullName>
    </submittedName>
</protein>
<comment type="caution">
    <text evidence="1">The sequence shown here is derived from an EMBL/GenBank/DDBJ whole genome shotgun (WGS) entry which is preliminary data.</text>
</comment>
<reference evidence="1 2" key="1">
    <citation type="journal article" date="2019" name="New Phytol.">
        <title>Comparative genomics reveals unique wood-decay strategies and fruiting body development in the Schizophyllaceae.</title>
        <authorList>
            <person name="Almasi E."/>
            <person name="Sahu N."/>
            <person name="Krizsan K."/>
            <person name="Balint B."/>
            <person name="Kovacs G.M."/>
            <person name="Kiss B."/>
            <person name="Cseklye J."/>
            <person name="Drula E."/>
            <person name="Henrissat B."/>
            <person name="Nagy I."/>
            <person name="Chovatia M."/>
            <person name="Adam C."/>
            <person name="LaButti K."/>
            <person name="Lipzen A."/>
            <person name="Riley R."/>
            <person name="Grigoriev I.V."/>
            <person name="Nagy L.G."/>
        </authorList>
    </citation>
    <scope>NUCLEOTIDE SEQUENCE [LARGE SCALE GENOMIC DNA]</scope>
    <source>
        <strain evidence="1 2">NL-1724</strain>
    </source>
</reference>
<proteinExistence type="predicted"/>
<dbReference type="EMBL" id="VDMD01000002">
    <property type="protein sequence ID" value="TRM67609.1"/>
    <property type="molecule type" value="Genomic_DNA"/>
</dbReference>
<gene>
    <name evidence="1" type="ORF">BD626DRAFT_545011</name>
</gene>
<accession>A0A550CS61</accession>
<dbReference type="AlphaFoldDB" id="A0A550CS61"/>
<name>A0A550CS61_9AGAR</name>
<organism evidence="1 2">
    <name type="scientific">Schizophyllum amplum</name>
    <dbReference type="NCBI Taxonomy" id="97359"/>
    <lineage>
        <taxon>Eukaryota</taxon>
        <taxon>Fungi</taxon>
        <taxon>Dikarya</taxon>
        <taxon>Basidiomycota</taxon>
        <taxon>Agaricomycotina</taxon>
        <taxon>Agaricomycetes</taxon>
        <taxon>Agaricomycetidae</taxon>
        <taxon>Agaricales</taxon>
        <taxon>Schizophyllaceae</taxon>
        <taxon>Schizophyllum</taxon>
    </lineage>
</organism>
<dbReference type="OrthoDB" id="2104739at2759"/>
<sequence length="401" mass="45196">MSEFWNPLVPTNFDVDMSGVWTGATALPEAQQIPQISAIPRWTSAYSRVLALEREYAKECHDVQSMDNDLRVMHIRVIGWSYVHATGTTWRDSLKEWVDSCEDSDTVVDLGRHLCQFFLRPFRKSKGSTPADSTPPSRSSFDRRVAAISRGLVPTPANYSEAKRRAHERDNDQCVFTKKFAFSSPLYDFGTKEETVQGILTGALTLPKRNTLEGLLRAPRSAQPCSLECAHILSELTESKSDTNGHKTGWATTLWGILEYFGQGNLLHELKGPKVHRLENIISMSHDFHDRFDSLSLWLEPVAGQEQQYRIRGPMEYTLAIGVYSEDGTVKFTTPDERLYPLPSPQYIALHAAACKIACMSGAADHFEKIDRALNEDGVLAEDGHQMYVLADRLQRVMTVR</sequence>
<evidence type="ECO:0000313" key="1">
    <source>
        <dbReference type="EMBL" id="TRM67609.1"/>
    </source>
</evidence>
<dbReference type="STRING" id="97359.A0A550CS61"/>
<evidence type="ECO:0000313" key="2">
    <source>
        <dbReference type="Proteomes" id="UP000320762"/>
    </source>
</evidence>